<feature type="transmembrane region" description="Helical" evidence="2">
    <location>
        <begin position="20"/>
        <end position="41"/>
    </location>
</feature>
<protein>
    <submittedName>
        <fullName evidence="3">Uncharacterized protein</fullName>
    </submittedName>
</protein>
<feature type="non-terminal residue" evidence="3">
    <location>
        <position position="1"/>
    </location>
</feature>
<feature type="region of interest" description="Disordered" evidence="1">
    <location>
        <begin position="110"/>
        <end position="138"/>
    </location>
</feature>
<gene>
    <name evidence="3" type="ORF">CYMTET_31730</name>
</gene>
<keyword evidence="4" id="KW-1185">Reference proteome</keyword>
<keyword evidence="2" id="KW-0472">Membrane</keyword>
<evidence type="ECO:0000313" key="3">
    <source>
        <dbReference type="EMBL" id="KAK3259265.1"/>
    </source>
</evidence>
<evidence type="ECO:0000256" key="1">
    <source>
        <dbReference type="SAM" id="MobiDB-lite"/>
    </source>
</evidence>
<comment type="caution">
    <text evidence="3">The sequence shown here is derived from an EMBL/GenBank/DDBJ whole genome shotgun (WGS) entry which is preliminary data.</text>
</comment>
<keyword evidence="2" id="KW-1133">Transmembrane helix</keyword>
<feature type="region of interest" description="Disordered" evidence="1">
    <location>
        <begin position="1319"/>
        <end position="1341"/>
    </location>
</feature>
<organism evidence="3 4">
    <name type="scientific">Cymbomonas tetramitiformis</name>
    <dbReference type="NCBI Taxonomy" id="36881"/>
    <lineage>
        <taxon>Eukaryota</taxon>
        <taxon>Viridiplantae</taxon>
        <taxon>Chlorophyta</taxon>
        <taxon>Pyramimonadophyceae</taxon>
        <taxon>Pyramimonadales</taxon>
        <taxon>Pyramimonadaceae</taxon>
        <taxon>Cymbomonas</taxon>
    </lineage>
</organism>
<evidence type="ECO:0000313" key="4">
    <source>
        <dbReference type="Proteomes" id="UP001190700"/>
    </source>
</evidence>
<feature type="region of interest" description="Disordered" evidence="1">
    <location>
        <begin position="353"/>
        <end position="377"/>
    </location>
</feature>
<sequence>FSSSSSSNEWDTSSASVAGGSAAALAAALILCLCLPVALLARRRRKRGEQEEEFRAARAESYAPHENGLERTASYLETAAFRSHVESDIQKSIAQFWDKDPHRDRGECFTPAGESFMPAAARPRSAKPPNEDVDVFSPAESDRCGSLLRANPLILRAEGGGGEEGCAHEASRFQQLCQPLPAGTEEEGGAGTHNMATANPLFTAPVQQLEDEVLSDSVTASSAEAVTQKPAARLSVLSGLLAQAPSVVTNPLFTAPAKLRVGSFDQGRVEPGCNSMQVLNVAHTGDEDASSHKLGVLEPVQRRSQVSVAKPLSSARACVKSRPHQLWAKAVGKAKGISRPVEPGAMQVSVQNPLCSQQESPSHHLDQGPAQPGSRTSMWLSVTNPLLAKFGVPACSDASEVGGKHKKASVFRGGIFLSEATAADTWDAWTAEGMTNPIFAGAGKRAKGSVLVTVTNPLLAKASVPVLSDAGGKHKKGSVFRGGIFLSEATAADTLDTQAASGSGRQEADAIAEATLPKSVSRTMQAIQGNARLPKADSSQVRSTLAALAELLGGDWELAARVVGDAPMLLTASAKRLQELTPALQGALSADSSSAEDALRALGGVAGRQLLDGAHAPDPAALVEALPALVETLGSVEAAIKVAGAPAVASSGRCVAETLAMLGGVLDGAEHAHAAAIESPELLGLEELELEEVMAALEAGLGGREAAQRAARLKPKVLGAGREMIDRAAEGLRQAFLGEGHAQHAMLILTCNPAVLMARRGAVGESAAALVGALAALEGFESGAHPGERLALMAVEREPCLLLSNARDVRGAASALAELAGDKAEALRAVAQFPSLLLAKPHAFNAATLDAIGALVGGRTAALEFLGRHSELLRCQKGVLARGAVKLGKALGEVASEVAAARPAVLTLAPGAAMTVMKALEKALGGAELARQAVRENPALLEESSPKLLEGALRALVEVFGDAEVALEVARRAPSVLAVRAKDIQKAAEAVTYAVTQATGSAGHATELMRQCPEVLAAEPKTLGEVVFELLMGLTEHWDLDSDDSDTGAAVRQEQPKKAAGLWKKVSKQSKQSWVLQAMLAAGRSGDGEAPGGPALSEDDLQALSRLGAAECVAPVLQEVEDRMCRLQRSLTMASADQRDAALEELGDIHADIGRLAALSVSDARPSNEDEAAQGGVFREASQEAVCMLDRLQRAQSRLGTVPEEEQAAAAKQLRPVSAVYKQEETTDMTDIIQLVRSKLKAVHRNEGPQQAHGRFGKLRKVIGIAAKNTPEGLEKISKELRDKLVHRRVAAGSIFQLNTQEPDAEAAKSRWRTAAMKQLTHDKSQMEQPSSTRRMRFGRK</sequence>
<keyword evidence="2" id="KW-0812">Transmembrane</keyword>
<dbReference type="EMBL" id="LGRX02018901">
    <property type="protein sequence ID" value="KAK3259265.1"/>
    <property type="molecule type" value="Genomic_DNA"/>
</dbReference>
<dbReference type="Proteomes" id="UP001190700">
    <property type="component" value="Unassembled WGS sequence"/>
</dbReference>
<accession>A0AAE0KSW1</accession>
<name>A0AAE0KSW1_9CHLO</name>
<reference evidence="3 4" key="1">
    <citation type="journal article" date="2015" name="Genome Biol. Evol.">
        <title>Comparative Genomics of a Bacterivorous Green Alga Reveals Evolutionary Causalities and Consequences of Phago-Mixotrophic Mode of Nutrition.</title>
        <authorList>
            <person name="Burns J.A."/>
            <person name="Paasch A."/>
            <person name="Narechania A."/>
            <person name="Kim E."/>
        </authorList>
    </citation>
    <scope>NUCLEOTIDE SEQUENCE [LARGE SCALE GENOMIC DNA]</scope>
    <source>
        <strain evidence="3 4">PLY_AMNH</strain>
    </source>
</reference>
<evidence type="ECO:0000256" key="2">
    <source>
        <dbReference type="SAM" id="Phobius"/>
    </source>
</evidence>
<proteinExistence type="predicted"/>